<dbReference type="Ensembl" id="ENSAOCT00000007051.2">
    <property type="protein sequence ID" value="ENSAOCP00000005024.2"/>
    <property type="gene ID" value="ENSAOCG00000008471.2"/>
</dbReference>
<proteinExistence type="predicted"/>
<protein>
    <submittedName>
        <fullName evidence="1">Uncharacterized protein</fullName>
    </submittedName>
</protein>
<name>A0A3Q1AW86_AMPOC</name>
<reference evidence="1" key="3">
    <citation type="submission" date="2025-09" db="UniProtKB">
        <authorList>
            <consortium name="Ensembl"/>
        </authorList>
    </citation>
    <scope>IDENTIFICATION</scope>
</reference>
<reference evidence="1 2" key="1">
    <citation type="submission" date="2022-01" db="EMBL/GenBank/DDBJ databases">
        <title>A chromosome-scale genome assembly of the false clownfish, Amphiprion ocellaris.</title>
        <authorList>
            <person name="Ryu T."/>
        </authorList>
    </citation>
    <scope>NUCLEOTIDE SEQUENCE [LARGE SCALE GENOMIC DNA]</scope>
</reference>
<dbReference type="AlphaFoldDB" id="A0A3Q1AW86"/>
<keyword evidence="2" id="KW-1185">Reference proteome</keyword>
<sequence length="101" mass="10983">AEVPTRQVTALPLCPCICLDLSVPLAPFSCICHLSLPLFALAPSHCSLHLSSCLHLQMTAMRDSCRDQHTLCNSHTWAQLSSAAANITLKDNFTYSITNAE</sequence>
<evidence type="ECO:0000313" key="1">
    <source>
        <dbReference type="Ensembl" id="ENSAOCP00000005024.2"/>
    </source>
</evidence>
<accession>A0A3Q1AW86</accession>
<evidence type="ECO:0000313" key="2">
    <source>
        <dbReference type="Proteomes" id="UP001501940"/>
    </source>
</evidence>
<dbReference type="Proteomes" id="UP001501940">
    <property type="component" value="Chromosome 15"/>
</dbReference>
<reference evidence="1" key="2">
    <citation type="submission" date="2025-08" db="UniProtKB">
        <authorList>
            <consortium name="Ensembl"/>
        </authorList>
    </citation>
    <scope>IDENTIFICATION</scope>
</reference>
<organism evidence="1 2">
    <name type="scientific">Amphiprion ocellaris</name>
    <name type="common">Clown anemonefish</name>
    <dbReference type="NCBI Taxonomy" id="80972"/>
    <lineage>
        <taxon>Eukaryota</taxon>
        <taxon>Metazoa</taxon>
        <taxon>Chordata</taxon>
        <taxon>Craniata</taxon>
        <taxon>Vertebrata</taxon>
        <taxon>Euteleostomi</taxon>
        <taxon>Actinopterygii</taxon>
        <taxon>Neopterygii</taxon>
        <taxon>Teleostei</taxon>
        <taxon>Neoteleostei</taxon>
        <taxon>Acanthomorphata</taxon>
        <taxon>Ovalentaria</taxon>
        <taxon>Pomacentridae</taxon>
        <taxon>Amphiprion</taxon>
    </lineage>
</organism>